<evidence type="ECO:0000256" key="2">
    <source>
        <dbReference type="ARBA" id="ARBA00001941"/>
    </source>
</evidence>
<dbReference type="AlphaFoldDB" id="A0A0F9XNA8"/>
<accession>A0A0F9XNA8</accession>
<dbReference type="InterPro" id="IPR016037">
    <property type="entry name" value="DHQ_synth_AroB"/>
</dbReference>
<dbReference type="InterPro" id="IPR050071">
    <property type="entry name" value="Dehydroquinate_synthase"/>
</dbReference>
<keyword evidence="7" id="KW-0520">NAD</keyword>
<dbReference type="PANTHER" id="PTHR43622">
    <property type="entry name" value="3-DEHYDROQUINATE SYNTHASE"/>
    <property type="match status" value="1"/>
</dbReference>
<evidence type="ECO:0000313" key="12">
    <source>
        <dbReference type="EMBL" id="KKO00857.1"/>
    </source>
</evidence>
<dbReference type="GO" id="GO:0003856">
    <property type="term" value="F:3-dehydroquinate synthase activity"/>
    <property type="evidence" value="ECO:0007669"/>
    <property type="project" value="InterPro"/>
</dbReference>
<dbReference type="InterPro" id="IPR030963">
    <property type="entry name" value="DHQ_synth_fam"/>
</dbReference>
<keyword evidence="9" id="KW-0170">Cobalt</keyword>
<reference evidence="12" key="1">
    <citation type="journal article" date="2015" name="Nature">
        <title>Complex archaea that bridge the gap between prokaryotes and eukaryotes.</title>
        <authorList>
            <person name="Spang A."/>
            <person name="Saw J.H."/>
            <person name="Jorgensen S.L."/>
            <person name="Zaremba-Niedzwiedzka K."/>
            <person name="Martijn J."/>
            <person name="Lind A.E."/>
            <person name="van Eijk R."/>
            <person name="Schleper C."/>
            <person name="Guy L."/>
            <person name="Ettema T.J."/>
        </authorList>
    </citation>
    <scope>NUCLEOTIDE SEQUENCE</scope>
</reference>
<evidence type="ECO:0000256" key="1">
    <source>
        <dbReference type="ARBA" id="ARBA00001911"/>
    </source>
</evidence>
<sequence>MDSIISDSYAVHFNENAFQALNTHLAQKKYSIVFILVDENTHELCLPNFMAEISGEYQFEIIEIESGEVNKNIETCVGVWEALSELGADRKSVMINLGGGVLTDMGGFVASTFKRGIDFINVPTTLLSMVDASVGGKTGVDLGSLKNQIGVINQPVMVLVVPDFLDTLENRQVRSGFAEMLKHGLIQDTAYWGSLKDAESLDDMKNHILTSIQIKNKVVLQDPTEQHIRKILNYGHTLGHAIESYFLENESKEILLHGEAIAIGMILEAYLSNKLLGLTNETLEDIKTTFLSRYDKIEFLNDDIENILKLMKYDKKNSHGKVNFVLLKSIGEPKVDVEIPVELFSDAFAYYKV</sequence>
<evidence type="ECO:0000256" key="5">
    <source>
        <dbReference type="ARBA" id="ARBA00022741"/>
    </source>
</evidence>
<dbReference type="PANTHER" id="PTHR43622:SF1">
    <property type="entry name" value="3-DEHYDROQUINATE SYNTHASE"/>
    <property type="match status" value="1"/>
</dbReference>
<protein>
    <submittedName>
        <fullName evidence="12">Uncharacterized protein</fullName>
    </submittedName>
</protein>
<feature type="domain" description="3-dehydroquinate synthase C-terminal" evidence="11">
    <location>
        <begin position="176"/>
        <end position="317"/>
    </location>
</feature>
<dbReference type="CDD" id="cd08195">
    <property type="entry name" value="DHQS"/>
    <property type="match status" value="1"/>
</dbReference>
<dbReference type="GO" id="GO:0009073">
    <property type="term" value="P:aromatic amino acid family biosynthetic process"/>
    <property type="evidence" value="ECO:0007669"/>
    <property type="project" value="InterPro"/>
</dbReference>
<keyword evidence="6" id="KW-0862">Zinc</keyword>
<feature type="domain" description="3-dehydroquinate synthase N-terminal" evidence="10">
    <location>
        <begin position="62"/>
        <end position="174"/>
    </location>
</feature>
<organism evidence="12">
    <name type="scientific">marine sediment metagenome</name>
    <dbReference type="NCBI Taxonomy" id="412755"/>
    <lineage>
        <taxon>unclassified sequences</taxon>
        <taxon>metagenomes</taxon>
        <taxon>ecological metagenomes</taxon>
    </lineage>
</organism>
<evidence type="ECO:0000259" key="11">
    <source>
        <dbReference type="Pfam" id="PF24621"/>
    </source>
</evidence>
<dbReference type="GO" id="GO:0000166">
    <property type="term" value="F:nucleotide binding"/>
    <property type="evidence" value="ECO:0007669"/>
    <property type="project" value="UniProtKB-KW"/>
</dbReference>
<proteinExistence type="predicted"/>
<comment type="cofactor">
    <cofactor evidence="2">
        <name>Co(2+)</name>
        <dbReference type="ChEBI" id="CHEBI:48828"/>
    </cofactor>
</comment>
<dbReference type="GO" id="GO:0046872">
    <property type="term" value="F:metal ion binding"/>
    <property type="evidence" value="ECO:0007669"/>
    <property type="project" value="UniProtKB-KW"/>
</dbReference>
<keyword evidence="4" id="KW-0479">Metal-binding</keyword>
<dbReference type="Pfam" id="PF01761">
    <property type="entry name" value="DHQ_synthase"/>
    <property type="match status" value="1"/>
</dbReference>
<comment type="cofactor">
    <cofactor evidence="3">
        <name>Zn(2+)</name>
        <dbReference type="ChEBI" id="CHEBI:29105"/>
    </cofactor>
</comment>
<evidence type="ECO:0000256" key="4">
    <source>
        <dbReference type="ARBA" id="ARBA00022723"/>
    </source>
</evidence>
<keyword evidence="5" id="KW-0547">Nucleotide-binding</keyword>
<dbReference type="Gene3D" id="3.40.50.1970">
    <property type="match status" value="1"/>
</dbReference>
<dbReference type="Gene3D" id="1.20.1090.10">
    <property type="entry name" value="Dehydroquinate synthase-like - alpha domain"/>
    <property type="match status" value="1"/>
</dbReference>
<dbReference type="Pfam" id="PF24621">
    <property type="entry name" value="DHQS_C"/>
    <property type="match status" value="1"/>
</dbReference>
<comment type="cofactor">
    <cofactor evidence="1">
        <name>NAD(+)</name>
        <dbReference type="ChEBI" id="CHEBI:57540"/>
    </cofactor>
</comment>
<evidence type="ECO:0000256" key="9">
    <source>
        <dbReference type="ARBA" id="ARBA00023285"/>
    </source>
</evidence>
<comment type="caution">
    <text evidence="12">The sequence shown here is derived from an EMBL/GenBank/DDBJ whole genome shotgun (WGS) entry which is preliminary data.</text>
</comment>
<dbReference type="NCBIfam" id="TIGR01357">
    <property type="entry name" value="aroB"/>
    <property type="match status" value="1"/>
</dbReference>
<evidence type="ECO:0000256" key="8">
    <source>
        <dbReference type="ARBA" id="ARBA00023239"/>
    </source>
</evidence>
<dbReference type="FunFam" id="3.40.50.1970:FF:000007">
    <property type="entry name" value="Pentafunctional AROM polypeptide"/>
    <property type="match status" value="1"/>
</dbReference>
<dbReference type="SUPFAM" id="SSF56796">
    <property type="entry name" value="Dehydroquinate synthase-like"/>
    <property type="match status" value="1"/>
</dbReference>
<dbReference type="GO" id="GO:0005737">
    <property type="term" value="C:cytoplasm"/>
    <property type="evidence" value="ECO:0007669"/>
    <property type="project" value="InterPro"/>
</dbReference>
<evidence type="ECO:0000259" key="10">
    <source>
        <dbReference type="Pfam" id="PF01761"/>
    </source>
</evidence>
<dbReference type="PIRSF" id="PIRSF001455">
    <property type="entry name" value="DHQ_synth"/>
    <property type="match status" value="1"/>
</dbReference>
<gene>
    <name evidence="12" type="ORF">LCGC14_0122630</name>
</gene>
<name>A0A0F9XNA8_9ZZZZ</name>
<evidence type="ECO:0000256" key="7">
    <source>
        <dbReference type="ARBA" id="ARBA00023027"/>
    </source>
</evidence>
<dbReference type="InterPro" id="IPR030960">
    <property type="entry name" value="DHQS/DOIS_N"/>
</dbReference>
<dbReference type="InterPro" id="IPR056179">
    <property type="entry name" value="DHQS_C"/>
</dbReference>
<evidence type="ECO:0000256" key="3">
    <source>
        <dbReference type="ARBA" id="ARBA00001947"/>
    </source>
</evidence>
<keyword evidence="8" id="KW-0456">Lyase</keyword>
<dbReference type="EMBL" id="LAZR01000038">
    <property type="protein sequence ID" value="KKO00857.1"/>
    <property type="molecule type" value="Genomic_DNA"/>
</dbReference>
<evidence type="ECO:0000256" key="6">
    <source>
        <dbReference type="ARBA" id="ARBA00022833"/>
    </source>
</evidence>